<sequence>FRRAVIGQAPSGTGPEALTRIRFHQLWAALLGPGGIALLVAGVILGFGSRHLLSEGLPVIGRFQLLPADPLDLFRSWWYGWRSTATGMETVGPDGLSALGVLLSILPGDDQLLWSWMVVAAIPIGAIGVWRLVRPIGGGRSRAVAFLVYLSIPLPYDALKEGRLTPLAIYALLPWLAKRMAVSQGISPYGSIGGQPGPGIKERTQLTDGLLTGLLLALGIAFDPVFLIPAVTIFAGLFVGSLLSGTTSGISRLLKSFFLSVCVASLLHFPLIVDLLTGRPASSLIGFEVWKKGSLGPSGIFNLDTGN</sequence>
<feature type="non-terminal residue" evidence="2">
    <location>
        <position position="307"/>
    </location>
</feature>
<feature type="transmembrane region" description="Helical" evidence="1">
    <location>
        <begin position="210"/>
        <end position="237"/>
    </location>
</feature>
<evidence type="ECO:0008006" key="3">
    <source>
        <dbReference type="Google" id="ProtNLM"/>
    </source>
</evidence>
<feature type="non-terminal residue" evidence="2">
    <location>
        <position position="1"/>
    </location>
</feature>
<evidence type="ECO:0000256" key="1">
    <source>
        <dbReference type="SAM" id="Phobius"/>
    </source>
</evidence>
<accession>A0A382SXV6</accession>
<reference evidence="2" key="1">
    <citation type="submission" date="2018-05" db="EMBL/GenBank/DDBJ databases">
        <authorList>
            <person name="Lanie J.A."/>
            <person name="Ng W.-L."/>
            <person name="Kazmierczak K.M."/>
            <person name="Andrzejewski T.M."/>
            <person name="Davidsen T.M."/>
            <person name="Wayne K.J."/>
            <person name="Tettelin H."/>
            <person name="Glass J.I."/>
            <person name="Rusch D."/>
            <person name="Podicherti R."/>
            <person name="Tsui H.-C.T."/>
            <person name="Winkler M.E."/>
        </authorList>
    </citation>
    <scope>NUCLEOTIDE SEQUENCE</scope>
</reference>
<feature type="transmembrane region" description="Helical" evidence="1">
    <location>
        <begin position="26"/>
        <end position="48"/>
    </location>
</feature>
<protein>
    <recommendedName>
        <fullName evidence="3">Glycosyltransferase RgtA/B/C/D-like domain-containing protein</fullName>
    </recommendedName>
</protein>
<proteinExistence type="predicted"/>
<keyword evidence="1" id="KW-1133">Transmembrane helix</keyword>
<keyword evidence="1" id="KW-0812">Transmembrane</keyword>
<feature type="transmembrane region" description="Helical" evidence="1">
    <location>
        <begin position="113"/>
        <end position="133"/>
    </location>
</feature>
<keyword evidence="1" id="KW-0472">Membrane</keyword>
<organism evidence="2">
    <name type="scientific">marine metagenome</name>
    <dbReference type="NCBI Taxonomy" id="408172"/>
    <lineage>
        <taxon>unclassified sequences</taxon>
        <taxon>metagenomes</taxon>
        <taxon>ecological metagenomes</taxon>
    </lineage>
</organism>
<dbReference type="EMBL" id="UINC01131974">
    <property type="protein sequence ID" value="SVD13998.1"/>
    <property type="molecule type" value="Genomic_DNA"/>
</dbReference>
<feature type="transmembrane region" description="Helical" evidence="1">
    <location>
        <begin position="257"/>
        <end position="276"/>
    </location>
</feature>
<dbReference type="AlphaFoldDB" id="A0A382SXV6"/>
<evidence type="ECO:0000313" key="2">
    <source>
        <dbReference type="EMBL" id="SVD13998.1"/>
    </source>
</evidence>
<gene>
    <name evidence="2" type="ORF">METZ01_LOCUS366852</name>
</gene>
<name>A0A382SXV6_9ZZZZ</name>